<name>A0A1E3VE05_9HYPH</name>
<dbReference type="Proteomes" id="UP000094342">
    <property type="component" value="Unassembled WGS sequence"/>
</dbReference>
<feature type="region of interest" description="Disordered" evidence="1">
    <location>
        <begin position="1"/>
        <end position="25"/>
    </location>
</feature>
<keyword evidence="3" id="KW-1185">Reference proteome</keyword>
<evidence type="ECO:0000313" key="3">
    <source>
        <dbReference type="Proteomes" id="UP000094342"/>
    </source>
</evidence>
<comment type="caution">
    <text evidence="2">The sequence shown here is derived from an EMBL/GenBank/DDBJ whole genome shotgun (WGS) entry which is preliminary data.</text>
</comment>
<accession>A0A1E3VE05</accession>
<proteinExistence type="predicted"/>
<dbReference type="EMBL" id="LYBW01000054">
    <property type="protein sequence ID" value="ODR91765.1"/>
    <property type="molecule type" value="Genomic_DNA"/>
</dbReference>
<gene>
    <name evidence="2" type="ORF">A8M32_08590</name>
</gene>
<dbReference type="RefSeq" id="WP_069457984.1">
    <property type="nucleotide sequence ID" value="NZ_LYBW01000054.1"/>
</dbReference>
<protein>
    <submittedName>
        <fullName evidence="2">Uncharacterized protein</fullName>
    </submittedName>
</protein>
<evidence type="ECO:0000256" key="1">
    <source>
        <dbReference type="SAM" id="MobiDB-lite"/>
    </source>
</evidence>
<dbReference type="AlphaFoldDB" id="A0A1E3VE05"/>
<organism evidence="2 3">
    <name type="scientific">Sinorhizobium alkalisoli</name>
    <dbReference type="NCBI Taxonomy" id="1752398"/>
    <lineage>
        <taxon>Bacteria</taxon>
        <taxon>Pseudomonadati</taxon>
        <taxon>Pseudomonadota</taxon>
        <taxon>Alphaproteobacteria</taxon>
        <taxon>Hyphomicrobiales</taxon>
        <taxon>Rhizobiaceae</taxon>
        <taxon>Sinorhizobium/Ensifer group</taxon>
        <taxon>Sinorhizobium</taxon>
    </lineage>
</organism>
<sequence length="93" mass="9997">MSHYSAPSILRHGLTSNRTGRAPGAIRTETSLRVVIRRGRSRIVDASMAEQLTALCKAGARPQKVGRKAVAEKMAPSCGMPRRLSRASVVAAR</sequence>
<reference evidence="3" key="1">
    <citation type="submission" date="2016-05" db="EMBL/GenBank/DDBJ databases">
        <authorList>
            <person name="Li Y."/>
        </authorList>
    </citation>
    <scope>NUCLEOTIDE SEQUENCE [LARGE SCALE GENOMIC DNA]</scope>
    <source>
        <strain evidence="3">YIC4027</strain>
    </source>
</reference>
<evidence type="ECO:0000313" key="2">
    <source>
        <dbReference type="EMBL" id="ODR91765.1"/>
    </source>
</evidence>